<keyword evidence="6" id="KW-0560">Oxidoreductase</keyword>
<evidence type="ECO:0000256" key="2">
    <source>
        <dbReference type="ARBA" id="ARBA00022630"/>
    </source>
</evidence>
<dbReference type="PRINTS" id="PR00420">
    <property type="entry name" value="RNGMNOXGNASE"/>
</dbReference>
<keyword evidence="6" id="KW-0503">Monooxygenase</keyword>
<dbReference type="InterPro" id="IPR036188">
    <property type="entry name" value="FAD/NAD-bd_sf"/>
</dbReference>
<dbReference type="EMBL" id="SFCC01000012">
    <property type="protein sequence ID" value="RZQ61444.1"/>
    <property type="molecule type" value="Genomic_DNA"/>
</dbReference>
<comment type="cofactor">
    <cofactor evidence="1">
        <name>FAD</name>
        <dbReference type="ChEBI" id="CHEBI:57692"/>
    </cofactor>
</comment>
<dbReference type="AlphaFoldDB" id="A0A4Q7J621"/>
<dbReference type="InterPro" id="IPR050641">
    <property type="entry name" value="RIFMO-like"/>
</dbReference>
<dbReference type="Pfam" id="PF21274">
    <property type="entry name" value="Rng_hyd_C"/>
    <property type="match status" value="1"/>
</dbReference>
<feature type="region of interest" description="Disordered" evidence="4">
    <location>
        <begin position="424"/>
        <end position="449"/>
    </location>
</feature>
<dbReference type="Pfam" id="PF01494">
    <property type="entry name" value="FAD_binding_3"/>
    <property type="match status" value="1"/>
</dbReference>
<dbReference type="InterPro" id="IPR002938">
    <property type="entry name" value="FAD-bd"/>
</dbReference>
<gene>
    <name evidence="6" type="ORF">EWH70_24005</name>
</gene>
<evidence type="ECO:0000259" key="5">
    <source>
        <dbReference type="Pfam" id="PF01494"/>
    </source>
</evidence>
<evidence type="ECO:0000313" key="6">
    <source>
        <dbReference type="EMBL" id="RZQ61444.1"/>
    </source>
</evidence>
<evidence type="ECO:0000256" key="1">
    <source>
        <dbReference type="ARBA" id="ARBA00001974"/>
    </source>
</evidence>
<dbReference type="Gene3D" id="3.40.30.120">
    <property type="match status" value="1"/>
</dbReference>
<dbReference type="PANTHER" id="PTHR43004:SF19">
    <property type="entry name" value="BINDING MONOOXYGENASE, PUTATIVE (JCVI)-RELATED"/>
    <property type="match status" value="1"/>
</dbReference>
<accession>A0A4Q7J621</accession>
<proteinExistence type="predicted"/>
<dbReference type="GO" id="GO:0016709">
    <property type="term" value="F:oxidoreductase activity, acting on paired donors, with incorporation or reduction of molecular oxygen, NAD(P)H as one donor, and incorporation of one atom of oxygen"/>
    <property type="evidence" value="ECO:0007669"/>
    <property type="project" value="UniProtKB-ARBA"/>
</dbReference>
<keyword evidence="3" id="KW-0274">FAD</keyword>
<reference evidence="6 7" key="1">
    <citation type="submission" date="2019-02" db="EMBL/GenBank/DDBJ databases">
        <title>Draft genome sequence of Amycolatopsis sp. 8-3EHSu isolated from roots of Suaeda maritima.</title>
        <authorList>
            <person name="Duangmal K."/>
            <person name="Chantavorakit T."/>
        </authorList>
    </citation>
    <scope>NUCLEOTIDE SEQUENCE [LARGE SCALE GENOMIC DNA]</scope>
    <source>
        <strain evidence="6 7">8-3EHSu</strain>
    </source>
</reference>
<dbReference type="Gene3D" id="3.50.50.60">
    <property type="entry name" value="FAD/NAD(P)-binding domain"/>
    <property type="match status" value="1"/>
</dbReference>
<dbReference type="Proteomes" id="UP000292003">
    <property type="component" value="Unassembled WGS sequence"/>
</dbReference>
<organism evidence="6 7">
    <name type="scientific">Amycolatopsis suaedae</name>
    <dbReference type="NCBI Taxonomy" id="2510978"/>
    <lineage>
        <taxon>Bacteria</taxon>
        <taxon>Bacillati</taxon>
        <taxon>Actinomycetota</taxon>
        <taxon>Actinomycetes</taxon>
        <taxon>Pseudonocardiales</taxon>
        <taxon>Pseudonocardiaceae</taxon>
        <taxon>Amycolatopsis</taxon>
    </lineage>
</organism>
<name>A0A4Q7J621_9PSEU</name>
<dbReference type="SUPFAM" id="SSF51905">
    <property type="entry name" value="FAD/NAD(P)-binding domain"/>
    <property type="match status" value="1"/>
</dbReference>
<dbReference type="GO" id="GO:0071949">
    <property type="term" value="F:FAD binding"/>
    <property type="evidence" value="ECO:0007669"/>
    <property type="project" value="InterPro"/>
</dbReference>
<protein>
    <submittedName>
        <fullName evidence="6">Monooxygenase</fullName>
    </submittedName>
</protein>
<sequence>MAAARVNRQTVPCGSDCHERASEVETAMTVESAERVPVLIVGGAYTGLSTALGLASRGVPPMLVERRATTSTLPKAWGLNSRTHELLSTIPGVAAALHDAQKDVRLPLVKSGPTVRDARAADVPEDLLARYRMLTAAPACWLPQATIERILRGRAEELGADLRFGTELVSWTQDADGVTAVVRATGDGREYRVHADYLVAADGYTSPIRTSLGIGVEGGGRIGHVYVITFEADLDAYFEEGRFCVTGLPGSGMSVIHDSMGTRTLWVDYFPEQGQSEADFTEDLCRDRVRRAVGDPGLECRIVNARPFTLNHQLAERFRAGRVILAGDAAHACPPVGGQGGNLAIQDGYDLAWRLALVLGGQAGEALLDTYQAERRPVVNITLEREVALQAVADGRVLSTFDPSQPIPTPREILGFRYHSPAVRTEPGDDHALQEDPENPTGRPGSRAPHVRLERDGLALSTHDLFGPGFVLLTDAEGTAWADAAANVARYLGITLTAHQIGGRIRDAEGVWRRRYGIEAGGATLVRPDAMIAWRSRTAAAGPERELENALTAILAR</sequence>
<dbReference type="PANTHER" id="PTHR43004">
    <property type="entry name" value="TRK SYSTEM POTASSIUM UPTAKE PROTEIN"/>
    <property type="match status" value="1"/>
</dbReference>
<evidence type="ECO:0000256" key="4">
    <source>
        <dbReference type="SAM" id="MobiDB-lite"/>
    </source>
</evidence>
<keyword evidence="7" id="KW-1185">Reference proteome</keyword>
<evidence type="ECO:0000256" key="3">
    <source>
        <dbReference type="ARBA" id="ARBA00022827"/>
    </source>
</evidence>
<evidence type="ECO:0000313" key="7">
    <source>
        <dbReference type="Proteomes" id="UP000292003"/>
    </source>
</evidence>
<feature type="domain" description="FAD-binding" evidence="5">
    <location>
        <begin position="36"/>
        <end position="383"/>
    </location>
</feature>
<keyword evidence="2" id="KW-0285">Flavoprotein</keyword>
<dbReference type="Gene3D" id="3.30.9.10">
    <property type="entry name" value="D-Amino Acid Oxidase, subunit A, domain 2"/>
    <property type="match status" value="1"/>
</dbReference>
<dbReference type="OrthoDB" id="4246007at2"/>
<comment type="caution">
    <text evidence="6">The sequence shown here is derived from an EMBL/GenBank/DDBJ whole genome shotgun (WGS) entry which is preliminary data.</text>
</comment>